<dbReference type="SMART" id="SM00530">
    <property type="entry name" value="HTH_XRE"/>
    <property type="match status" value="1"/>
</dbReference>
<proteinExistence type="predicted"/>
<dbReference type="InterPro" id="IPR001387">
    <property type="entry name" value="Cro/C1-type_HTH"/>
</dbReference>
<dbReference type="InterPro" id="IPR010982">
    <property type="entry name" value="Lambda_DNA-bd_dom_sf"/>
</dbReference>
<dbReference type="EMBL" id="JBELQE010000053">
    <property type="protein sequence ID" value="MER2250092.1"/>
    <property type="molecule type" value="Genomic_DNA"/>
</dbReference>
<feature type="domain" description="HTH cro/C1-type" evidence="2">
    <location>
        <begin position="22"/>
        <end position="76"/>
    </location>
</feature>
<comment type="caution">
    <text evidence="3">The sequence shown here is derived from an EMBL/GenBank/DDBJ whole genome shotgun (WGS) entry which is preliminary data.</text>
</comment>
<dbReference type="SUPFAM" id="SSF47413">
    <property type="entry name" value="lambda repressor-like DNA-binding domains"/>
    <property type="match status" value="1"/>
</dbReference>
<evidence type="ECO:0000256" key="1">
    <source>
        <dbReference type="ARBA" id="ARBA00023125"/>
    </source>
</evidence>
<dbReference type="Proteomes" id="UP001480955">
    <property type="component" value="Unassembled WGS sequence"/>
</dbReference>
<dbReference type="Gene3D" id="1.10.260.40">
    <property type="entry name" value="lambda repressor-like DNA-binding domains"/>
    <property type="match status" value="1"/>
</dbReference>
<keyword evidence="1" id="KW-0238">DNA-binding</keyword>
<sequence length="135" mass="15035">MDTPSAKPKRATEQDRIVGQRIQILRRSKSLSQTALGSSIGVTFQQVQKYENGSNRVGASRLSEIARVLDVPVSTFFDDDEEGAGAEQGEAFVFLRSDGAIDLLRDFNALEDDHMRLEVVAIVRRISRLGREQDI</sequence>
<evidence type="ECO:0000313" key="4">
    <source>
        <dbReference type="Proteomes" id="UP001480955"/>
    </source>
</evidence>
<dbReference type="PROSITE" id="PS50943">
    <property type="entry name" value="HTH_CROC1"/>
    <property type="match status" value="1"/>
</dbReference>
<protein>
    <submittedName>
        <fullName evidence="3">Helix-turn-helix transcriptional regulator</fullName>
    </submittedName>
</protein>
<organism evidence="3 4">
    <name type="scientific">Methylorubrum podarium</name>
    <dbReference type="NCBI Taxonomy" id="200476"/>
    <lineage>
        <taxon>Bacteria</taxon>
        <taxon>Pseudomonadati</taxon>
        <taxon>Pseudomonadota</taxon>
        <taxon>Alphaproteobacteria</taxon>
        <taxon>Hyphomicrobiales</taxon>
        <taxon>Methylobacteriaceae</taxon>
        <taxon>Methylorubrum</taxon>
    </lineage>
</organism>
<dbReference type="Pfam" id="PF01381">
    <property type="entry name" value="HTH_3"/>
    <property type="match status" value="1"/>
</dbReference>
<gene>
    <name evidence="3" type="ORF">ABS772_09230</name>
</gene>
<keyword evidence="4" id="KW-1185">Reference proteome</keyword>
<evidence type="ECO:0000313" key="3">
    <source>
        <dbReference type="EMBL" id="MER2250092.1"/>
    </source>
</evidence>
<dbReference type="CDD" id="cd00093">
    <property type="entry name" value="HTH_XRE"/>
    <property type="match status" value="1"/>
</dbReference>
<dbReference type="PANTHER" id="PTHR46558">
    <property type="entry name" value="TRACRIPTIONAL REGULATORY PROTEIN-RELATED-RELATED"/>
    <property type="match status" value="1"/>
</dbReference>
<name>A0ABV1QL39_9HYPH</name>
<dbReference type="RefSeq" id="WP_350393936.1">
    <property type="nucleotide sequence ID" value="NZ_JBELQE010000053.1"/>
</dbReference>
<accession>A0ABV1QL39</accession>
<dbReference type="PANTHER" id="PTHR46558:SF4">
    <property type="entry name" value="DNA-BIDING PHAGE PROTEIN"/>
    <property type="match status" value="1"/>
</dbReference>
<reference evidence="3 4" key="1">
    <citation type="submission" date="2024-06" db="EMBL/GenBank/DDBJ databases">
        <authorList>
            <person name="Campbell A.G."/>
        </authorList>
    </citation>
    <scope>NUCLEOTIDE SEQUENCE [LARGE SCALE GENOMIC DNA]</scope>
    <source>
        <strain evidence="3 4">EM12</strain>
    </source>
</reference>
<evidence type="ECO:0000259" key="2">
    <source>
        <dbReference type="PROSITE" id="PS50943"/>
    </source>
</evidence>